<feature type="compositionally biased region" description="Polar residues" evidence="1">
    <location>
        <begin position="197"/>
        <end position="206"/>
    </location>
</feature>
<keyword evidence="2" id="KW-1185">Reference proteome</keyword>
<evidence type="ECO:0000256" key="1">
    <source>
        <dbReference type="SAM" id="MobiDB-lite"/>
    </source>
</evidence>
<name>A0AAX6TEG5_HETGA</name>
<sequence>MVEDSGLQSFLALWNYPGVLYATLRARPVNPDTRGGEGPEIGSQSPSSGSSVQPGVSIRAGHTDVPCCATDATHGAVASASPGNLLEMQTTRPTEAWGITYLRVVALRDYLFQELHLLIDQQLGALLTSRVSCCPDFAWPQKGSFLHGSLVWEDSDSTEQIPLLIRRGALPFISDGRLHSEIPVSMGAKSQDEGQETDSSQRSLSCHQVGRQQEEECLLFVGWSPLDDHLRPWASTSHHAPWESLP</sequence>
<dbReference type="RefSeq" id="XP_021120767.1">
    <property type="nucleotide sequence ID" value="XM_021265108.1"/>
</dbReference>
<dbReference type="Proteomes" id="UP000694906">
    <property type="component" value="Unplaced"/>
</dbReference>
<evidence type="ECO:0000313" key="3">
    <source>
        <dbReference type="RefSeq" id="XP_021120767.1"/>
    </source>
</evidence>
<gene>
    <name evidence="3" type="primary">LOC110350811</name>
</gene>
<feature type="region of interest" description="Disordered" evidence="1">
    <location>
        <begin position="186"/>
        <end position="206"/>
    </location>
</feature>
<organism evidence="2 3">
    <name type="scientific">Heterocephalus glaber</name>
    <name type="common">Naked mole rat</name>
    <dbReference type="NCBI Taxonomy" id="10181"/>
    <lineage>
        <taxon>Eukaryota</taxon>
        <taxon>Metazoa</taxon>
        <taxon>Chordata</taxon>
        <taxon>Craniata</taxon>
        <taxon>Vertebrata</taxon>
        <taxon>Euteleostomi</taxon>
        <taxon>Mammalia</taxon>
        <taxon>Eutheria</taxon>
        <taxon>Euarchontoglires</taxon>
        <taxon>Glires</taxon>
        <taxon>Rodentia</taxon>
        <taxon>Hystricomorpha</taxon>
        <taxon>Bathyergidae</taxon>
        <taxon>Heterocephalus</taxon>
    </lineage>
</organism>
<feature type="region of interest" description="Disordered" evidence="1">
    <location>
        <begin position="30"/>
        <end position="56"/>
    </location>
</feature>
<reference evidence="3" key="1">
    <citation type="submission" date="2025-08" db="UniProtKB">
        <authorList>
            <consortium name="RefSeq"/>
        </authorList>
    </citation>
    <scope>IDENTIFICATION</scope>
</reference>
<evidence type="ECO:0000313" key="2">
    <source>
        <dbReference type="Proteomes" id="UP000694906"/>
    </source>
</evidence>
<accession>A0AAX6TEG5</accession>
<dbReference type="GeneID" id="110350811"/>
<proteinExistence type="predicted"/>
<dbReference type="AlphaFoldDB" id="A0AAX6TEG5"/>
<protein>
    <submittedName>
        <fullName evidence="3">Uncharacterized protein LOC110350811</fullName>
    </submittedName>
</protein>
<feature type="compositionally biased region" description="Low complexity" evidence="1">
    <location>
        <begin position="40"/>
        <end position="56"/>
    </location>
</feature>